<dbReference type="EMBL" id="JAVDYI010000001">
    <property type="protein sequence ID" value="MDR7359992.1"/>
    <property type="molecule type" value="Genomic_DNA"/>
</dbReference>
<accession>A0ABU2BMV4</accession>
<keyword evidence="3" id="KW-1185">Reference proteome</keyword>
<reference evidence="2 3" key="1">
    <citation type="submission" date="2023-07" db="EMBL/GenBank/DDBJ databases">
        <title>Sequencing the genomes of 1000 actinobacteria strains.</title>
        <authorList>
            <person name="Klenk H.-P."/>
        </authorList>
    </citation>
    <scope>NUCLEOTIDE SEQUENCE [LARGE SCALE GENOMIC DNA]</scope>
    <source>
        <strain evidence="2 3">DSM 20167</strain>
    </source>
</reference>
<evidence type="ECO:0000313" key="2">
    <source>
        <dbReference type="EMBL" id="MDR7359992.1"/>
    </source>
</evidence>
<organism evidence="2 3">
    <name type="scientific">Paeniglutamicibacter sulfureus</name>
    <dbReference type="NCBI Taxonomy" id="43666"/>
    <lineage>
        <taxon>Bacteria</taxon>
        <taxon>Bacillati</taxon>
        <taxon>Actinomycetota</taxon>
        <taxon>Actinomycetes</taxon>
        <taxon>Micrococcales</taxon>
        <taxon>Micrococcaceae</taxon>
        <taxon>Paeniglutamicibacter</taxon>
    </lineage>
</organism>
<proteinExistence type="predicted"/>
<gene>
    <name evidence="2" type="ORF">J2S64_003683</name>
</gene>
<feature type="region of interest" description="Disordered" evidence="1">
    <location>
        <begin position="1"/>
        <end position="29"/>
    </location>
</feature>
<evidence type="ECO:0000313" key="3">
    <source>
        <dbReference type="Proteomes" id="UP001183817"/>
    </source>
</evidence>
<sequence>MNAGNKGLAESREGPARAEHCRLHTKENP</sequence>
<protein>
    <submittedName>
        <fullName evidence="2">Uncharacterized protein</fullName>
    </submittedName>
</protein>
<evidence type="ECO:0000256" key="1">
    <source>
        <dbReference type="SAM" id="MobiDB-lite"/>
    </source>
</evidence>
<dbReference type="Proteomes" id="UP001183817">
    <property type="component" value="Unassembled WGS sequence"/>
</dbReference>
<name>A0ABU2BMV4_9MICC</name>
<feature type="compositionally biased region" description="Basic and acidic residues" evidence="1">
    <location>
        <begin position="9"/>
        <end position="29"/>
    </location>
</feature>
<comment type="caution">
    <text evidence="2">The sequence shown here is derived from an EMBL/GenBank/DDBJ whole genome shotgun (WGS) entry which is preliminary data.</text>
</comment>